<dbReference type="InterPro" id="IPR014782">
    <property type="entry name" value="Peptidase_M1_dom"/>
</dbReference>
<dbReference type="OMA" id="EIAHHWI"/>
<keyword evidence="7" id="KW-0482">Metalloprotease</keyword>
<dbReference type="InterPro" id="IPR042097">
    <property type="entry name" value="Aminopeptidase_N-like_N_sf"/>
</dbReference>
<dbReference type="InterPro" id="IPR045357">
    <property type="entry name" value="Aminopeptidase_N-like_N"/>
</dbReference>
<evidence type="ECO:0000259" key="10">
    <source>
        <dbReference type="Pfam" id="PF17900"/>
    </source>
</evidence>
<evidence type="ECO:0000256" key="3">
    <source>
        <dbReference type="ARBA" id="ARBA00022670"/>
    </source>
</evidence>
<dbReference type="EMBL" id="UZAF01019664">
    <property type="protein sequence ID" value="VDO62451.1"/>
    <property type="molecule type" value="Genomic_DNA"/>
</dbReference>
<dbReference type="GO" id="GO:0042277">
    <property type="term" value="F:peptide binding"/>
    <property type="evidence" value="ECO:0007669"/>
    <property type="project" value="TreeGrafter"/>
</dbReference>
<dbReference type="GO" id="GO:0016020">
    <property type="term" value="C:membrane"/>
    <property type="evidence" value="ECO:0007669"/>
    <property type="project" value="TreeGrafter"/>
</dbReference>
<dbReference type="Gene3D" id="1.10.390.10">
    <property type="entry name" value="Neutral Protease Domain 2"/>
    <property type="match status" value="1"/>
</dbReference>
<evidence type="ECO:0000313" key="11">
    <source>
        <dbReference type="EMBL" id="VDO62451.1"/>
    </source>
</evidence>
<keyword evidence="12" id="KW-1185">Reference proteome</keyword>
<dbReference type="PRINTS" id="PR00756">
    <property type="entry name" value="ALADIPTASE"/>
</dbReference>
<evidence type="ECO:0000256" key="1">
    <source>
        <dbReference type="ARBA" id="ARBA00001947"/>
    </source>
</evidence>
<keyword evidence="3" id="KW-0645">Protease</keyword>
<keyword evidence="8" id="KW-0732">Signal</keyword>
<comment type="cofactor">
    <cofactor evidence="1">
        <name>Zn(2+)</name>
        <dbReference type="ChEBI" id="CHEBI:29105"/>
    </cofactor>
</comment>
<feature type="domain" description="Aminopeptidase N-like N-terminal" evidence="10">
    <location>
        <begin position="30"/>
        <end position="209"/>
    </location>
</feature>
<evidence type="ECO:0000256" key="8">
    <source>
        <dbReference type="SAM" id="SignalP"/>
    </source>
</evidence>
<dbReference type="GO" id="GO:0006508">
    <property type="term" value="P:proteolysis"/>
    <property type="evidence" value="ECO:0007669"/>
    <property type="project" value="UniProtKB-KW"/>
</dbReference>
<dbReference type="Pfam" id="PF01433">
    <property type="entry name" value="Peptidase_M1"/>
    <property type="match status" value="1"/>
</dbReference>
<evidence type="ECO:0000256" key="4">
    <source>
        <dbReference type="ARBA" id="ARBA00022723"/>
    </source>
</evidence>
<evidence type="ECO:0000259" key="9">
    <source>
        <dbReference type="Pfam" id="PF01433"/>
    </source>
</evidence>
<feature type="domain" description="Peptidase M1 membrane alanine aminopeptidase" evidence="9">
    <location>
        <begin position="246"/>
        <end position="419"/>
    </location>
</feature>
<evidence type="ECO:0000313" key="12">
    <source>
        <dbReference type="Proteomes" id="UP000268014"/>
    </source>
</evidence>
<dbReference type="GO" id="GO:0043171">
    <property type="term" value="P:peptide catabolic process"/>
    <property type="evidence" value="ECO:0007669"/>
    <property type="project" value="TreeGrafter"/>
</dbReference>
<dbReference type="GO" id="GO:0008270">
    <property type="term" value="F:zinc ion binding"/>
    <property type="evidence" value="ECO:0007669"/>
    <property type="project" value="InterPro"/>
</dbReference>
<dbReference type="SUPFAM" id="SSF63737">
    <property type="entry name" value="Leukotriene A4 hydrolase N-terminal domain"/>
    <property type="match status" value="1"/>
</dbReference>
<keyword evidence="6" id="KW-0862">Zinc</keyword>
<feature type="signal peptide" evidence="8">
    <location>
        <begin position="1"/>
        <end position="20"/>
    </location>
</feature>
<protein>
    <submittedName>
        <fullName evidence="13">Peptidase_M1 domain-containing protein</fullName>
    </submittedName>
</protein>
<keyword evidence="5" id="KW-0378">Hydrolase</keyword>
<sequence length="564" mass="63222">MAIWSPASLLLALRVCVTLAVDTGLSPHIQPISYDLSIKMPDPLISDGFTASVIIHLQLTEKSPNITLHAKNLHSMREVSMIAVNASFQPVLISTRLYEETVEFIFLRPLSVGQYLLTVGEYSGKYSNGSTGVIQRYHKLFTTHLQPNFARQLLPCIDHPSVKAPFRMTVIHQTGTQAQSNTIATDVSVVNATWQKTVFAPTPPLPVYLVTFSVMPPGYQEVERQTSFGVTVRAHATSLTTARRVLDAAAASFELLASIMEIPLPLNKVDFIMVPNYDGGMENWGHILLSENLATSGDDAHLTYIIAHELAHHWIGDKATVNSWRWICLQEDLTDYIAYKVAAAVMGHDQRWERFLLSKYVAIQLTEDFFAPEHSLMMPDNVTQSLISSHCYLKGVVLLETLESVVGEEYMLAVIRNLVATKSTFDLKTFLFYFEDIPVDRNVSLAQVIRHMDEHPEHFSAVGRAQLVTDFCYFYAHDEVDGGTAVKELVLDTVYRNPEYFELCDWHLFWCHSTAPATLPQLLRRVALGVTRLFNSDDAFGCRTGMAARNLNAICNSVFSTRCV</sequence>
<dbReference type="GO" id="GO:0005615">
    <property type="term" value="C:extracellular space"/>
    <property type="evidence" value="ECO:0007669"/>
    <property type="project" value="TreeGrafter"/>
</dbReference>
<organism evidence="13">
    <name type="scientific">Haemonchus placei</name>
    <name type="common">Barber's pole worm</name>
    <dbReference type="NCBI Taxonomy" id="6290"/>
    <lineage>
        <taxon>Eukaryota</taxon>
        <taxon>Metazoa</taxon>
        <taxon>Ecdysozoa</taxon>
        <taxon>Nematoda</taxon>
        <taxon>Chromadorea</taxon>
        <taxon>Rhabditida</taxon>
        <taxon>Rhabditina</taxon>
        <taxon>Rhabditomorpha</taxon>
        <taxon>Strongyloidea</taxon>
        <taxon>Trichostrongylidae</taxon>
        <taxon>Haemonchus</taxon>
    </lineage>
</organism>
<comment type="similarity">
    <text evidence="2">Belongs to the peptidase M1 family.</text>
</comment>
<dbReference type="GO" id="GO:0070006">
    <property type="term" value="F:metalloaminopeptidase activity"/>
    <property type="evidence" value="ECO:0007669"/>
    <property type="project" value="TreeGrafter"/>
</dbReference>
<dbReference type="InterPro" id="IPR001930">
    <property type="entry name" value="Peptidase_M1"/>
</dbReference>
<dbReference type="PANTHER" id="PTHR11533">
    <property type="entry name" value="PROTEASE M1 ZINC METALLOPROTEASE"/>
    <property type="match status" value="1"/>
</dbReference>
<feature type="chain" id="PRO_5043135623" evidence="8">
    <location>
        <begin position="21"/>
        <end position="564"/>
    </location>
</feature>
<evidence type="ECO:0000256" key="6">
    <source>
        <dbReference type="ARBA" id="ARBA00022833"/>
    </source>
</evidence>
<dbReference type="GO" id="GO:0005737">
    <property type="term" value="C:cytoplasm"/>
    <property type="evidence" value="ECO:0007669"/>
    <property type="project" value="TreeGrafter"/>
</dbReference>
<evidence type="ECO:0000256" key="7">
    <source>
        <dbReference type="ARBA" id="ARBA00023049"/>
    </source>
</evidence>
<dbReference type="STRING" id="6290.A0A158QR96"/>
<dbReference type="PANTHER" id="PTHR11533:SF257">
    <property type="entry name" value="PEPTIDASE_M1 DOMAIN-CONTAINING PROTEIN"/>
    <property type="match status" value="1"/>
</dbReference>
<evidence type="ECO:0000256" key="5">
    <source>
        <dbReference type="ARBA" id="ARBA00022801"/>
    </source>
</evidence>
<reference evidence="11 12" key="2">
    <citation type="submission" date="2018-11" db="EMBL/GenBank/DDBJ databases">
        <authorList>
            <consortium name="Pathogen Informatics"/>
        </authorList>
    </citation>
    <scope>NUCLEOTIDE SEQUENCE [LARGE SCALE GENOMIC DNA]</scope>
    <source>
        <strain evidence="11 12">MHpl1</strain>
    </source>
</reference>
<dbReference type="InterPro" id="IPR050344">
    <property type="entry name" value="Peptidase_M1_aminopeptidases"/>
</dbReference>
<name>A0A158QR96_HAEPC</name>
<accession>A0A158QR96</accession>
<dbReference type="SUPFAM" id="SSF55486">
    <property type="entry name" value="Metalloproteases ('zincins'), catalytic domain"/>
    <property type="match status" value="1"/>
</dbReference>
<proteinExistence type="inferred from homology"/>
<dbReference type="AlphaFoldDB" id="A0A158QR96"/>
<evidence type="ECO:0000313" key="13">
    <source>
        <dbReference type="WBParaSite" id="HPLM_0001693001-mRNA-1"/>
    </source>
</evidence>
<evidence type="ECO:0000256" key="2">
    <source>
        <dbReference type="ARBA" id="ARBA00010136"/>
    </source>
</evidence>
<keyword evidence="4" id="KW-0479">Metal-binding</keyword>
<dbReference type="Pfam" id="PF17900">
    <property type="entry name" value="Peptidase_M1_N"/>
    <property type="match status" value="1"/>
</dbReference>
<dbReference type="Proteomes" id="UP000268014">
    <property type="component" value="Unassembled WGS sequence"/>
</dbReference>
<gene>
    <name evidence="11" type="ORF">HPLM_LOCUS16922</name>
</gene>
<dbReference type="WBParaSite" id="HPLM_0001693001-mRNA-1">
    <property type="protein sequence ID" value="HPLM_0001693001-mRNA-1"/>
    <property type="gene ID" value="HPLM_0001693001"/>
</dbReference>
<dbReference type="Gene3D" id="2.60.40.1730">
    <property type="entry name" value="tricorn interacting facor f3 domain"/>
    <property type="match status" value="1"/>
</dbReference>
<dbReference type="OrthoDB" id="8182982at2759"/>
<dbReference type="InterPro" id="IPR027268">
    <property type="entry name" value="Peptidase_M4/M1_CTD_sf"/>
</dbReference>
<reference evidence="13" key="1">
    <citation type="submission" date="2016-04" db="UniProtKB">
        <authorList>
            <consortium name="WormBaseParasite"/>
        </authorList>
    </citation>
    <scope>IDENTIFICATION</scope>
</reference>